<feature type="domain" description="DUF7863" evidence="2">
    <location>
        <begin position="207"/>
        <end position="368"/>
    </location>
</feature>
<dbReference type="InterPro" id="IPR057186">
    <property type="entry name" value="DUF7864"/>
</dbReference>
<proteinExistence type="predicted"/>
<dbReference type="RefSeq" id="WP_158513506.1">
    <property type="nucleotide sequence ID" value="NZ_CP018258.1"/>
</dbReference>
<feature type="domain" description="DUF7862" evidence="1">
    <location>
        <begin position="652"/>
        <end position="734"/>
    </location>
</feature>
<dbReference type="STRING" id="1839801.Dform_02020"/>
<evidence type="ECO:0000313" key="5">
    <source>
        <dbReference type="Proteomes" id="UP000185934"/>
    </source>
</evidence>
<dbReference type="InterPro" id="IPR057184">
    <property type="entry name" value="DUF7862"/>
</dbReference>
<evidence type="ECO:0000259" key="1">
    <source>
        <dbReference type="Pfam" id="PF25262"/>
    </source>
</evidence>
<dbReference type="InterPro" id="IPR057185">
    <property type="entry name" value="DUF7863"/>
</dbReference>
<accession>A0A1P8FA61</accession>
<dbReference type="EMBL" id="CP018258">
    <property type="protein sequence ID" value="APV45333.1"/>
    <property type="molecule type" value="Genomic_DNA"/>
</dbReference>
<feature type="domain" description="DUF7864" evidence="3">
    <location>
        <begin position="3"/>
        <end position="145"/>
    </location>
</feature>
<dbReference type="KEGG" id="dfo:Dform_02020"/>
<keyword evidence="5" id="KW-1185">Reference proteome</keyword>
<evidence type="ECO:0000259" key="2">
    <source>
        <dbReference type="Pfam" id="PF25263"/>
    </source>
</evidence>
<dbReference type="Pfam" id="PF25264">
    <property type="entry name" value="DUF7864"/>
    <property type="match status" value="1"/>
</dbReference>
<dbReference type="Pfam" id="PF25262">
    <property type="entry name" value="DUF7862"/>
    <property type="match status" value="1"/>
</dbReference>
<evidence type="ECO:0008006" key="6">
    <source>
        <dbReference type="Google" id="ProtNLM"/>
    </source>
</evidence>
<evidence type="ECO:0000313" key="4">
    <source>
        <dbReference type="EMBL" id="APV45333.1"/>
    </source>
</evidence>
<dbReference type="Proteomes" id="UP000185934">
    <property type="component" value="Chromosome"/>
</dbReference>
<name>A0A1P8FA61_9CHLR</name>
<dbReference type="Pfam" id="PF25263">
    <property type="entry name" value="DUF7863"/>
    <property type="match status" value="1"/>
</dbReference>
<dbReference type="OrthoDB" id="2015940at2"/>
<evidence type="ECO:0000259" key="3">
    <source>
        <dbReference type="Pfam" id="PF25264"/>
    </source>
</evidence>
<dbReference type="NCBIfam" id="NF033445">
    <property type="entry name" value="BREX_PglZ_4"/>
    <property type="match status" value="1"/>
</dbReference>
<dbReference type="AlphaFoldDB" id="A0A1P8FA61"/>
<gene>
    <name evidence="4" type="ORF">Dform_02020</name>
</gene>
<organism evidence="4 5">
    <name type="scientific">Dehalogenimonas formicexedens</name>
    <dbReference type="NCBI Taxonomy" id="1839801"/>
    <lineage>
        <taxon>Bacteria</taxon>
        <taxon>Bacillati</taxon>
        <taxon>Chloroflexota</taxon>
        <taxon>Dehalococcoidia</taxon>
        <taxon>Dehalococcoidales</taxon>
        <taxon>Dehalococcoidaceae</taxon>
        <taxon>Dehalogenimonas</taxon>
    </lineage>
</organism>
<protein>
    <recommendedName>
        <fullName evidence="6">BREX-4 system phosphatase PglZ</fullName>
    </recommendedName>
</protein>
<sequence length="747" mass="83736">MQIDSVKKYLASSDKTPFFLFVSDGQYASAIAELSVLGLDFVQMSSFCSGNDKLPDIDGLLSYIEAIDVNTKGNKFVVTGFGEYLALRGNNEAKRALSRLKDLNITRVKVVLLLRGLASQIVGLQTDPRFDNRRYCVIDKAECNLSFTLAAPSVGLSALSGFKVMLADLENGRCGNVVVNTAVDLDEAMFTVHRISSAYEGVKFSTICFALPRSCGSDTRWTELLTELNKSNGSLDEVFEKHGLGGNLESDFYARVSGNDYCNWLYFICLKCKADTLPNGYLRFVLERTRRFEDFVGNVLNTIIEIKHSDTRFVAFYRERKMLVEKFPESDIADFVVNNRKVESESIYKLTDSTKSEREEIIAWLSQNGMITQIESIYPALAAYLKRYVFKCPEMADLLSDYFEAYKQQKISNRLEPGFLEKVDELAHSPRKFNRLPTRNEIIDGLDKTDTYLYWLDALGVEYLALIEALAQKRGLSVRVNIARAELPTITSMNRDFFDAWPGRKEKNNELDDTKHNDVGGYNFTNNELPIHLAKEIAIIEAMIGKAATDLALRHCKRFLIVSDHGASRLAVLRCKEEQYETDTKGTHSGRCCKLFQPYDLPFAAEENGYLVLADYGRFKGSRAANVEVHGGASLEEVIVPIIELSLKNGNVTVKLVNEVVIVDFRTGTEVILFFNSPVQDVSVVLDGKPHPATQIDANHYAVKLPDLKRASDYPADVYAGDNLIGKIIIKAKSKSGKVNDAFNDLF</sequence>
<reference evidence="5" key="1">
    <citation type="submission" date="2016-11" db="EMBL/GenBank/DDBJ databases">
        <title>Dehalogenimonas formicexedens sp. nov., a chlorinated alkane respiring bacterium isolated from contaminated groundwater.</title>
        <authorList>
            <person name="Key T.A."/>
            <person name="Bowman K.S."/>
            <person name="Lee I."/>
            <person name="Chun J."/>
            <person name="Albuquerque L."/>
            <person name="da Costa M.S."/>
            <person name="Rainey F.A."/>
            <person name="Moe W.M."/>
        </authorList>
    </citation>
    <scope>NUCLEOTIDE SEQUENCE [LARGE SCALE GENOMIC DNA]</scope>
    <source>
        <strain evidence="5">NSZ-14</strain>
    </source>
</reference>